<dbReference type="InterPro" id="IPR029068">
    <property type="entry name" value="Glyas_Bleomycin-R_OHBP_Dase"/>
</dbReference>
<gene>
    <name evidence="2" type="ORF">COA07_11090</name>
</gene>
<evidence type="ECO:0000313" key="2">
    <source>
        <dbReference type="EMBL" id="PCG14315.1"/>
    </source>
</evidence>
<dbReference type="Pfam" id="PF00903">
    <property type="entry name" value="Glyoxalase"/>
    <property type="match status" value="1"/>
</dbReference>
<organism evidence="2 3">
    <name type="scientific">Sphingomonas adhaesiva</name>
    <dbReference type="NCBI Taxonomy" id="28212"/>
    <lineage>
        <taxon>Bacteria</taxon>
        <taxon>Pseudomonadati</taxon>
        <taxon>Pseudomonadota</taxon>
        <taxon>Alphaproteobacteria</taxon>
        <taxon>Sphingomonadales</taxon>
        <taxon>Sphingomonadaceae</taxon>
        <taxon>Sphingomonas</taxon>
    </lineage>
</organism>
<proteinExistence type="predicted"/>
<evidence type="ECO:0000259" key="1">
    <source>
        <dbReference type="PROSITE" id="PS51819"/>
    </source>
</evidence>
<name>A0A2A4I758_9SPHN</name>
<protein>
    <submittedName>
        <fullName evidence="2">VOC family protein</fullName>
    </submittedName>
</protein>
<accession>A0A2A4I758</accession>
<evidence type="ECO:0000313" key="3">
    <source>
        <dbReference type="Proteomes" id="UP000218323"/>
    </source>
</evidence>
<dbReference type="Gene3D" id="3.30.720.110">
    <property type="match status" value="1"/>
</dbReference>
<dbReference type="PANTHER" id="PTHR34109:SF1">
    <property type="entry name" value="VOC DOMAIN-CONTAINING PROTEIN"/>
    <property type="match status" value="1"/>
</dbReference>
<dbReference type="InterPro" id="IPR004360">
    <property type="entry name" value="Glyas_Fos-R_dOase_dom"/>
</dbReference>
<dbReference type="PROSITE" id="PS51819">
    <property type="entry name" value="VOC"/>
    <property type="match status" value="1"/>
</dbReference>
<dbReference type="Proteomes" id="UP000218323">
    <property type="component" value="Unassembled WGS sequence"/>
</dbReference>
<sequence>MSSDEPPIGVTPILTVADSAAAAEFYKQAYGAIEVARMPANDGSRRIMHLRLVIGGSTLIVMDEFSDSASYGGGSVAPTDRNRTTVTLHLQVKDAASTWGAALDAGATIVVPMERQFWGELYGRVRDPSGHEWTIAQWMPD</sequence>
<comment type="caution">
    <text evidence="2">The sequence shown here is derived from an EMBL/GenBank/DDBJ whole genome shotgun (WGS) entry which is preliminary data.</text>
</comment>
<keyword evidence="3" id="KW-1185">Reference proteome</keyword>
<dbReference type="CDD" id="cd07246">
    <property type="entry name" value="VOC_like"/>
    <property type="match status" value="1"/>
</dbReference>
<dbReference type="PANTHER" id="PTHR34109">
    <property type="entry name" value="BNAUNNG04460D PROTEIN-RELATED"/>
    <property type="match status" value="1"/>
</dbReference>
<feature type="domain" description="VOC" evidence="1">
    <location>
        <begin position="7"/>
        <end position="138"/>
    </location>
</feature>
<dbReference type="InterPro" id="IPR037523">
    <property type="entry name" value="VOC_core"/>
</dbReference>
<dbReference type="SUPFAM" id="SSF54593">
    <property type="entry name" value="Glyoxalase/Bleomycin resistance protein/Dihydroxybiphenyl dioxygenase"/>
    <property type="match status" value="1"/>
</dbReference>
<dbReference type="RefSeq" id="WP_066708286.1">
    <property type="nucleotide sequence ID" value="NZ_NWVC01000004.1"/>
</dbReference>
<reference evidence="2 3" key="1">
    <citation type="submission" date="2017-09" db="EMBL/GenBank/DDBJ databases">
        <title>Sphingomonas adhaesiva DSM 7418, whole genome shotgun sequence.</title>
        <authorList>
            <person name="Feng G."/>
            <person name="Zhu H."/>
        </authorList>
    </citation>
    <scope>NUCLEOTIDE SEQUENCE [LARGE SCALE GENOMIC DNA]</scope>
    <source>
        <strain evidence="2 3">DSM 7418</strain>
    </source>
</reference>
<dbReference type="AlphaFoldDB" id="A0A2A4I758"/>
<dbReference type="EMBL" id="NWVC01000004">
    <property type="protein sequence ID" value="PCG14315.1"/>
    <property type="molecule type" value="Genomic_DNA"/>
</dbReference>
<dbReference type="Gene3D" id="3.30.720.120">
    <property type="match status" value="1"/>
</dbReference>